<dbReference type="VEuPathDB" id="AmoebaDB:EIN_312020"/>
<feature type="compositionally biased region" description="Basic and acidic residues" evidence="1">
    <location>
        <begin position="60"/>
        <end position="71"/>
    </location>
</feature>
<organism evidence="2 3">
    <name type="scientific">Entamoeba invadens IP1</name>
    <dbReference type="NCBI Taxonomy" id="370355"/>
    <lineage>
        <taxon>Eukaryota</taxon>
        <taxon>Amoebozoa</taxon>
        <taxon>Evosea</taxon>
        <taxon>Archamoebae</taxon>
        <taxon>Mastigamoebida</taxon>
        <taxon>Entamoebidae</taxon>
        <taxon>Entamoeba</taxon>
    </lineage>
</organism>
<dbReference type="EMBL" id="KB207208">
    <property type="protein sequence ID" value="ELP83931.1"/>
    <property type="molecule type" value="Genomic_DNA"/>
</dbReference>
<dbReference type="OrthoDB" id="29687at2759"/>
<feature type="compositionally biased region" description="Acidic residues" evidence="1">
    <location>
        <begin position="171"/>
        <end position="185"/>
    </location>
</feature>
<sequence>MESKETGPSDVFSKDENGIRKLDLEYGDFPDDGYDYSKHFAERGWGVFVQQDGKILQPENRGEDTINKAEDIPDDIDPEILAMLNEAEEEGSDNQFDENFLEKNLSEFVQPEKKVSEEKKEVSHKDLRELRAIDKEFEQTLNEWDDDGDEEYEKFDESKVTAKNHKGKLEFEDDEEFSNDSDENAENAVKFPHGNPIDDIDFDEDYLEIDDNDVKAVIKNFEMTEQKKNKKNKKLAPQRQQLTREEKFQRSNEKDIITPDDLIIDPKIILQQAERMEREEDKTEKVVITTVITDDILQHHEKEKIKKAENKNKKINKPKIIKTPVKKTVTKKKTAKKEI</sequence>
<keyword evidence="3" id="KW-1185">Reference proteome</keyword>
<dbReference type="AlphaFoldDB" id="A0A0A1TUU7"/>
<feature type="region of interest" description="Disordered" evidence="1">
    <location>
        <begin position="166"/>
        <end position="197"/>
    </location>
</feature>
<evidence type="ECO:0000313" key="2">
    <source>
        <dbReference type="EMBL" id="ELP83931.1"/>
    </source>
</evidence>
<accession>A0A0A1TUU7</accession>
<proteinExistence type="predicted"/>
<dbReference type="GeneID" id="14882895"/>
<feature type="compositionally biased region" description="Basic and acidic residues" evidence="1">
    <location>
        <begin position="242"/>
        <end position="257"/>
    </location>
</feature>
<feature type="region of interest" description="Disordered" evidence="1">
    <location>
        <begin position="226"/>
        <end position="257"/>
    </location>
</feature>
<dbReference type="OMA" id="FEMTEQK"/>
<dbReference type="RefSeq" id="XP_004183277.1">
    <property type="nucleotide sequence ID" value="XM_004183229.1"/>
</dbReference>
<evidence type="ECO:0000256" key="1">
    <source>
        <dbReference type="SAM" id="MobiDB-lite"/>
    </source>
</evidence>
<protein>
    <submittedName>
        <fullName evidence="2">Uncharacterized protein</fullName>
    </submittedName>
</protein>
<feature type="region of interest" description="Disordered" evidence="1">
    <location>
        <begin position="54"/>
        <end position="75"/>
    </location>
</feature>
<reference evidence="2 3" key="1">
    <citation type="submission" date="2012-10" db="EMBL/GenBank/DDBJ databases">
        <authorList>
            <person name="Zafar N."/>
            <person name="Inman J."/>
            <person name="Hall N."/>
            <person name="Lorenzi H."/>
            <person name="Caler E."/>
        </authorList>
    </citation>
    <scope>NUCLEOTIDE SEQUENCE [LARGE SCALE GENOMIC DNA]</scope>
    <source>
        <strain evidence="2 3">IP1</strain>
    </source>
</reference>
<dbReference type="KEGG" id="eiv:EIN_312020"/>
<evidence type="ECO:0000313" key="3">
    <source>
        <dbReference type="Proteomes" id="UP000014680"/>
    </source>
</evidence>
<name>A0A0A1TUU7_ENTIV</name>
<gene>
    <name evidence="2" type="ORF">EIN_312020</name>
</gene>
<dbReference type="Proteomes" id="UP000014680">
    <property type="component" value="Unassembled WGS sequence"/>
</dbReference>